<dbReference type="InterPro" id="IPR003594">
    <property type="entry name" value="HATPase_dom"/>
</dbReference>
<evidence type="ECO:0000313" key="10">
    <source>
        <dbReference type="EMBL" id="MDP4535596.1"/>
    </source>
</evidence>
<evidence type="ECO:0000256" key="6">
    <source>
        <dbReference type="SAM" id="Phobius"/>
    </source>
</evidence>
<evidence type="ECO:0000256" key="3">
    <source>
        <dbReference type="ARBA" id="ARBA00022553"/>
    </source>
</evidence>
<dbReference type="NCBIfam" id="TIGR00229">
    <property type="entry name" value="sensory_box"/>
    <property type="match status" value="1"/>
</dbReference>
<dbReference type="Gene3D" id="3.30.565.10">
    <property type="entry name" value="Histidine kinase-like ATPase, C-terminal domain"/>
    <property type="match status" value="1"/>
</dbReference>
<dbReference type="SMART" id="SM01079">
    <property type="entry name" value="CHASE"/>
    <property type="match status" value="1"/>
</dbReference>
<evidence type="ECO:0000259" key="7">
    <source>
        <dbReference type="PROSITE" id="PS50109"/>
    </source>
</evidence>
<feature type="domain" description="PAS" evidence="8">
    <location>
        <begin position="289"/>
        <end position="364"/>
    </location>
</feature>
<comment type="caution">
    <text evidence="10">The sequence shown here is derived from an EMBL/GenBank/DDBJ whole genome shotgun (WGS) entry which is preliminary data.</text>
</comment>
<dbReference type="CDD" id="cd00082">
    <property type="entry name" value="HisKA"/>
    <property type="match status" value="1"/>
</dbReference>
<dbReference type="Gene3D" id="1.10.287.130">
    <property type="match status" value="1"/>
</dbReference>
<feature type="domain" description="Histidine kinase" evidence="7">
    <location>
        <begin position="412"/>
        <end position="631"/>
    </location>
</feature>
<evidence type="ECO:0000256" key="4">
    <source>
        <dbReference type="ARBA" id="ARBA00022679"/>
    </source>
</evidence>
<dbReference type="Pfam" id="PF00512">
    <property type="entry name" value="HisKA"/>
    <property type="match status" value="1"/>
</dbReference>
<sequence>MKLLSYWQVALLLGCILLSTLLTEQLVRQDIAYARGQQLEQQVANAGHIRSFLETELNRALHLNFGLSAYIQAKSGDVTAEEFDLLLPELVKQGLYIRNIGIAPGNVLSYVHPIEGNEGAIGLYYPDIPEQWPAVKAIIDNRQGRLVGPVQLMQGGVGFIHRVPVFIQDDYWGIVSIVVDPNTLWQELQLIADRYGIDAALRTKLDDGQFSAGFFGPTWLFYDDSLLLTLSIRGAEWQLAIRSTDPLRTRALEIRVMGYSVSLLLLALLGWLTFSRRQLQNSTHQLKLQQQYLTTVMDNVADAIVTTDASGHIEQINQAASDIFGLDMSQLQGVHWCSLLYDPTEQDALLAATTSAHKAVITQGRDHFDQAFPLSISRSEVDFNQLKKHVILLRDMTEQHKVDRLKSEFVSTVSHELRTPLTSINGSIGLVLGGVLGAVTPQVKQLLQTAYNNCAALTRLINDLLDIEKLEAGKVSFEFQQVRLDDVLQSAIAANQPLAQSAQISLKLVCLAQNVRVYIDPARLQQVLTNLISNAIKFAPKESEVVLQLSVDQSQARVEVLDDGIGVPEHFQNQLFQKFAQADSSDRKQQQGTGLGLAICRALVEQMDGEIGYQKRHPIGSCFFFAFPRVEPLESTEYNHST</sequence>
<gene>
    <name evidence="10" type="ORF">Q3O60_05315</name>
</gene>
<accession>A0ABT9GX03</accession>
<keyword evidence="5" id="KW-0418">Kinase</keyword>
<dbReference type="EC" id="2.7.13.3" evidence="2"/>
<dbReference type="InterPro" id="IPR006189">
    <property type="entry name" value="CHASE_dom"/>
</dbReference>
<dbReference type="PANTHER" id="PTHR43047">
    <property type="entry name" value="TWO-COMPONENT HISTIDINE PROTEIN KINASE"/>
    <property type="match status" value="1"/>
</dbReference>
<reference evidence="10 11" key="1">
    <citation type="submission" date="2023-08" db="EMBL/GenBank/DDBJ databases">
        <authorList>
            <person name="Joshi A."/>
            <person name="Thite S."/>
        </authorList>
    </citation>
    <scope>NUCLEOTIDE SEQUENCE [LARGE SCALE GENOMIC DNA]</scope>
    <source>
        <strain evidence="10 11">AC40</strain>
    </source>
</reference>
<keyword evidence="6" id="KW-1133">Transmembrane helix</keyword>
<keyword evidence="10" id="KW-0547">Nucleotide-binding</keyword>
<comment type="catalytic activity">
    <reaction evidence="1">
        <text>ATP + protein L-histidine = ADP + protein N-phospho-L-histidine.</text>
        <dbReference type="EC" id="2.7.13.3"/>
    </reaction>
</comment>
<protein>
    <recommendedName>
        <fullName evidence="2">histidine kinase</fullName>
        <ecNumber evidence="2">2.7.13.3</ecNumber>
    </recommendedName>
</protein>
<keyword evidence="11" id="KW-1185">Reference proteome</keyword>
<dbReference type="InterPro" id="IPR003661">
    <property type="entry name" value="HisK_dim/P_dom"/>
</dbReference>
<dbReference type="Proteomes" id="UP001231616">
    <property type="component" value="Unassembled WGS sequence"/>
</dbReference>
<evidence type="ECO:0000259" key="8">
    <source>
        <dbReference type="PROSITE" id="PS50112"/>
    </source>
</evidence>
<dbReference type="EMBL" id="JAUZVZ010000006">
    <property type="protein sequence ID" value="MDP4535596.1"/>
    <property type="molecule type" value="Genomic_DNA"/>
</dbReference>
<dbReference type="PROSITE" id="PS50109">
    <property type="entry name" value="HIS_KIN"/>
    <property type="match status" value="1"/>
</dbReference>
<dbReference type="Pfam" id="PF02518">
    <property type="entry name" value="HATPase_c"/>
    <property type="match status" value="1"/>
</dbReference>
<dbReference type="InterPro" id="IPR035965">
    <property type="entry name" value="PAS-like_dom_sf"/>
</dbReference>
<dbReference type="PRINTS" id="PR00344">
    <property type="entry name" value="BCTRLSENSOR"/>
</dbReference>
<dbReference type="SMART" id="SM00091">
    <property type="entry name" value="PAS"/>
    <property type="match status" value="1"/>
</dbReference>
<organism evidence="10 11">
    <name type="scientific">Alkalimonas collagenimarina</name>
    <dbReference type="NCBI Taxonomy" id="400390"/>
    <lineage>
        <taxon>Bacteria</taxon>
        <taxon>Pseudomonadati</taxon>
        <taxon>Pseudomonadota</taxon>
        <taxon>Gammaproteobacteria</taxon>
        <taxon>Alkalimonas</taxon>
    </lineage>
</organism>
<dbReference type="PROSITE" id="PS50112">
    <property type="entry name" value="PAS"/>
    <property type="match status" value="1"/>
</dbReference>
<dbReference type="InterPro" id="IPR000014">
    <property type="entry name" value="PAS"/>
</dbReference>
<dbReference type="SMART" id="SM00387">
    <property type="entry name" value="HATPase_c"/>
    <property type="match status" value="1"/>
</dbReference>
<feature type="transmembrane region" description="Helical" evidence="6">
    <location>
        <begin position="256"/>
        <end position="274"/>
    </location>
</feature>
<dbReference type="SUPFAM" id="SSF55785">
    <property type="entry name" value="PYP-like sensor domain (PAS domain)"/>
    <property type="match status" value="1"/>
</dbReference>
<evidence type="ECO:0000256" key="2">
    <source>
        <dbReference type="ARBA" id="ARBA00012438"/>
    </source>
</evidence>
<dbReference type="InterPro" id="IPR005467">
    <property type="entry name" value="His_kinase_dom"/>
</dbReference>
<keyword evidence="10" id="KW-0067">ATP-binding</keyword>
<dbReference type="SUPFAM" id="SSF55874">
    <property type="entry name" value="ATPase domain of HSP90 chaperone/DNA topoisomerase II/histidine kinase"/>
    <property type="match status" value="1"/>
</dbReference>
<dbReference type="InterPro" id="IPR036097">
    <property type="entry name" value="HisK_dim/P_sf"/>
</dbReference>
<dbReference type="RefSeq" id="WP_305892864.1">
    <property type="nucleotide sequence ID" value="NZ_JAUZVZ010000006.1"/>
</dbReference>
<dbReference type="InterPro" id="IPR036890">
    <property type="entry name" value="HATPase_C_sf"/>
</dbReference>
<dbReference type="CDD" id="cd16922">
    <property type="entry name" value="HATPase_EvgS-ArcB-TorS-like"/>
    <property type="match status" value="1"/>
</dbReference>
<name>A0ABT9GX03_9GAMM</name>
<keyword evidence="3" id="KW-0597">Phosphoprotein</keyword>
<feature type="domain" description="CHASE" evidence="9">
    <location>
        <begin position="107"/>
        <end position="225"/>
    </location>
</feature>
<keyword evidence="6" id="KW-0812">Transmembrane</keyword>
<dbReference type="Pfam" id="PF03924">
    <property type="entry name" value="CHASE"/>
    <property type="match status" value="1"/>
</dbReference>
<dbReference type="SMART" id="SM00388">
    <property type="entry name" value="HisKA"/>
    <property type="match status" value="1"/>
</dbReference>
<dbReference type="PANTHER" id="PTHR43047:SF72">
    <property type="entry name" value="OSMOSENSING HISTIDINE PROTEIN KINASE SLN1"/>
    <property type="match status" value="1"/>
</dbReference>
<evidence type="ECO:0000313" key="11">
    <source>
        <dbReference type="Proteomes" id="UP001231616"/>
    </source>
</evidence>
<dbReference type="SUPFAM" id="SSF47384">
    <property type="entry name" value="Homodimeric domain of signal transducing histidine kinase"/>
    <property type="match status" value="1"/>
</dbReference>
<evidence type="ECO:0000256" key="1">
    <source>
        <dbReference type="ARBA" id="ARBA00000085"/>
    </source>
</evidence>
<proteinExistence type="predicted"/>
<dbReference type="PROSITE" id="PS51257">
    <property type="entry name" value="PROKAR_LIPOPROTEIN"/>
    <property type="match status" value="1"/>
</dbReference>
<dbReference type="PROSITE" id="PS50839">
    <property type="entry name" value="CHASE"/>
    <property type="match status" value="1"/>
</dbReference>
<evidence type="ECO:0000256" key="5">
    <source>
        <dbReference type="ARBA" id="ARBA00022777"/>
    </source>
</evidence>
<dbReference type="InterPro" id="IPR004358">
    <property type="entry name" value="Sig_transdc_His_kin-like_C"/>
</dbReference>
<keyword evidence="6" id="KW-0472">Membrane</keyword>
<evidence type="ECO:0000259" key="9">
    <source>
        <dbReference type="PROSITE" id="PS50839"/>
    </source>
</evidence>
<dbReference type="Gene3D" id="3.30.450.20">
    <property type="entry name" value="PAS domain"/>
    <property type="match status" value="1"/>
</dbReference>
<dbReference type="GO" id="GO:0005524">
    <property type="term" value="F:ATP binding"/>
    <property type="evidence" value="ECO:0007669"/>
    <property type="project" value="UniProtKB-KW"/>
</dbReference>
<keyword evidence="4" id="KW-0808">Transferase</keyword>
<dbReference type="Pfam" id="PF13188">
    <property type="entry name" value="PAS_8"/>
    <property type="match status" value="1"/>
</dbReference>